<dbReference type="AlphaFoldDB" id="A0A6I4MP39"/>
<accession>A0A6I4MP39</accession>
<organism evidence="2 3">
    <name type="scientific">Actinomadura physcomitrii</name>
    <dbReference type="NCBI Taxonomy" id="2650748"/>
    <lineage>
        <taxon>Bacteria</taxon>
        <taxon>Bacillati</taxon>
        <taxon>Actinomycetota</taxon>
        <taxon>Actinomycetes</taxon>
        <taxon>Streptosporangiales</taxon>
        <taxon>Thermomonosporaceae</taxon>
        <taxon>Actinomadura</taxon>
    </lineage>
</organism>
<evidence type="ECO:0000256" key="1">
    <source>
        <dbReference type="SAM" id="MobiDB-lite"/>
    </source>
</evidence>
<evidence type="ECO:0000313" key="3">
    <source>
        <dbReference type="Proteomes" id="UP000462055"/>
    </source>
</evidence>
<feature type="region of interest" description="Disordered" evidence="1">
    <location>
        <begin position="119"/>
        <end position="160"/>
    </location>
</feature>
<dbReference type="EMBL" id="WBMS02000084">
    <property type="protein sequence ID" value="MWA07582.1"/>
    <property type="molecule type" value="Genomic_DNA"/>
</dbReference>
<feature type="compositionally biased region" description="Polar residues" evidence="1">
    <location>
        <begin position="142"/>
        <end position="160"/>
    </location>
</feature>
<dbReference type="RefSeq" id="WP_151600502.1">
    <property type="nucleotide sequence ID" value="NZ_WBMS02000084.1"/>
</dbReference>
<protein>
    <submittedName>
        <fullName evidence="2">Uncharacterized protein</fullName>
    </submittedName>
</protein>
<evidence type="ECO:0000313" key="2">
    <source>
        <dbReference type="EMBL" id="MWA07582.1"/>
    </source>
</evidence>
<name>A0A6I4MP39_9ACTN</name>
<reference evidence="2" key="1">
    <citation type="submission" date="2019-12" db="EMBL/GenBank/DDBJ databases">
        <title>Actinomadura physcomitrii sp. nov., a novel actinomycete isolated from moss [Physcomitrium sphaericum (Ludw) Fuernr].</title>
        <authorList>
            <person name="Zhuang X."/>
        </authorList>
    </citation>
    <scope>NUCLEOTIDE SEQUENCE [LARGE SCALE GENOMIC DNA]</scope>
    <source>
        <strain evidence="2">LD22</strain>
    </source>
</reference>
<gene>
    <name evidence="2" type="ORF">F8568_046160</name>
</gene>
<keyword evidence="3" id="KW-1185">Reference proteome</keyword>
<sequence length="160" mass="17564">MMTAPGPMGYSARPEAMGRLISTLFADRLFEHGTPYVRVGLMTVYVEDRVAAELAGMERRPAAQALALALGIAAKVWDEAMVMHRMCQQTIDECQRQVRLDLEEILDEHIALLRRSMEAESVEPGRQAASAQARAGQDDRSFSVTSASSAIQVPQRCSPS</sequence>
<feature type="compositionally biased region" description="Low complexity" evidence="1">
    <location>
        <begin position="125"/>
        <end position="135"/>
    </location>
</feature>
<proteinExistence type="predicted"/>
<dbReference type="Proteomes" id="UP000462055">
    <property type="component" value="Unassembled WGS sequence"/>
</dbReference>
<comment type="caution">
    <text evidence="2">The sequence shown here is derived from an EMBL/GenBank/DDBJ whole genome shotgun (WGS) entry which is preliminary data.</text>
</comment>